<evidence type="ECO:0000313" key="4">
    <source>
        <dbReference type="Proteomes" id="UP000054565"/>
    </source>
</evidence>
<gene>
    <name evidence="3" type="ORF">CIRG_08499</name>
</gene>
<dbReference type="PANTHER" id="PTHR40020">
    <property type="entry name" value="CYTOCHROME C OXIDASE ASSEMBLY FACTOR 2"/>
    <property type="match status" value="1"/>
</dbReference>
<dbReference type="EMBL" id="DS028098">
    <property type="protein sequence ID" value="KMP08818.1"/>
    <property type="molecule type" value="Genomic_DNA"/>
</dbReference>
<evidence type="ECO:0000313" key="3">
    <source>
        <dbReference type="EMBL" id="KMP08818.1"/>
    </source>
</evidence>
<organism evidence="3 4">
    <name type="scientific">Coccidioides immitis RMSCC 2394</name>
    <dbReference type="NCBI Taxonomy" id="404692"/>
    <lineage>
        <taxon>Eukaryota</taxon>
        <taxon>Fungi</taxon>
        <taxon>Dikarya</taxon>
        <taxon>Ascomycota</taxon>
        <taxon>Pezizomycotina</taxon>
        <taxon>Eurotiomycetes</taxon>
        <taxon>Eurotiomycetidae</taxon>
        <taxon>Onygenales</taxon>
        <taxon>Onygenaceae</taxon>
        <taxon>Coccidioides</taxon>
    </lineage>
</organism>
<dbReference type="GO" id="GO:0033617">
    <property type="term" value="P:mitochondrial respiratory chain complex IV assembly"/>
    <property type="evidence" value="ECO:0007669"/>
    <property type="project" value="TreeGrafter"/>
</dbReference>
<dbReference type="GO" id="GO:0005759">
    <property type="term" value="C:mitochondrial matrix"/>
    <property type="evidence" value="ECO:0007669"/>
    <property type="project" value="TreeGrafter"/>
</dbReference>
<dbReference type="OrthoDB" id="5410040at2759"/>
<reference evidence="4" key="1">
    <citation type="journal article" date="2010" name="Genome Res.">
        <title>Population genomic sequencing of Coccidioides fungi reveals recent hybridization and transposon control.</title>
        <authorList>
            <person name="Neafsey D.E."/>
            <person name="Barker B.M."/>
            <person name="Sharpton T.J."/>
            <person name="Stajich J.E."/>
            <person name="Park D.J."/>
            <person name="Whiston E."/>
            <person name="Hung C.-Y."/>
            <person name="McMahan C."/>
            <person name="White J."/>
            <person name="Sykes S."/>
            <person name="Heiman D."/>
            <person name="Young S."/>
            <person name="Zeng Q."/>
            <person name="Abouelleil A."/>
            <person name="Aftuck L."/>
            <person name="Bessette D."/>
            <person name="Brown A."/>
            <person name="FitzGerald M."/>
            <person name="Lui A."/>
            <person name="Macdonald J.P."/>
            <person name="Priest M."/>
            <person name="Orbach M.J."/>
            <person name="Galgiani J.N."/>
            <person name="Kirkland T.N."/>
            <person name="Cole G.T."/>
            <person name="Birren B.W."/>
            <person name="Henn M.R."/>
            <person name="Taylor J.W."/>
            <person name="Rounsley S.D."/>
        </authorList>
    </citation>
    <scope>NUCLEOTIDE SEQUENCE [LARGE SCALE GENOMIC DNA]</scope>
    <source>
        <strain evidence="4">RMSCC 2394</strain>
    </source>
</reference>
<protein>
    <recommendedName>
        <fullName evidence="5">Alpha-1,3-mannosyltransferase</fullName>
    </recommendedName>
</protein>
<feature type="chain" id="PRO_5005285296" description="Alpha-1,3-mannosyltransferase" evidence="2">
    <location>
        <begin position="31"/>
        <end position="146"/>
    </location>
</feature>
<dbReference type="AlphaFoldDB" id="A0A0J6YPB7"/>
<evidence type="ECO:0000256" key="2">
    <source>
        <dbReference type="SAM" id="SignalP"/>
    </source>
</evidence>
<accession>A0A0J6YPB7</accession>
<feature type="region of interest" description="Disordered" evidence="1">
    <location>
        <begin position="124"/>
        <end position="146"/>
    </location>
</feature>
<sequence>MPPHLHPRSRSTTSLFTATLLASFLIVGMPHLFPCPAPRHTLADSEMITMPDGQQRIRRRRRKETGKVPESPGELLSEQAHELEDAAAEFRHMDAEARRLTKMGRECPVPKPKGIVGQILGLDARRESGGGADFRKLDAPPRGNDG</sequence>
<keyword evidence="2" id="KW-0732">Signal</keyword>
<dbReference type="PANTHER" id="PTHR40020:SF1">
    <property type="entry name" value="CYTOCHROME C OXIDASE ASSEMBLY FACTOR 2"/>
    <property type="match status" value="1"/>
</dbReference>
<evidence type="ECO:0000256" key="1">
    <source>
        <dbReference type="SAM" id="MobiDB-lite"/>
    </source>
</evidence>
<name>A0A0J6YPB7_COCIT</name>
<feature type="signal peptide" evidence="2">
    <location>
        <begin position="1"/>
        <end position="30"/>
    </location>
</feature>
<dbReference type="Proteomes" id="UP000054565">
    <property type="component" value="Unassembled WGS sequence"/>
</dbReference>
<evidence type="ECO:0008006" key="5">
    <source>
        <dbReference type="Google" id="ProtNLM"/>
    </source>
</evidence>
<feature type="region of interest" description="Disordered" evidence="1">
    <location>
        <begin position="51"/>
        <end position="76"/>
    </location>
</feature>
<proteinExistence type="predicted"/>